<keyword evidence="7 12" id="KW-0521">NADP</keyword>
<comment type="similarity">
    <text evidence="12">Belongs to the tetrahydrofolate dehydrogenase/cyclohydrolase family.</text>
</comment>
<dbReference type="PANTHER" id="PTHR48099">
    <property type="entry name" value="C-1-TETRAHYDROFOLATE SYNTHASE, CYTOPLASMIC-RELATED"/>
    <property type="match status" value="1"/>
</dbReference>
<dbReference type="InterPro" id="IPR000672">
    <property type="entry name" value="THF_DH/CycHdrlase"/>
</dbReference>
<name>A0A0R1MY23_9LACO</name>
<dbReference type="Pfam" id="PF02882">
    <property type="entry name" value="THF_DHG_CYH_C"/>
    <property type="match status" value="1"/>
</dbReference>
<sequence>MVGNMTTIVDGRALANTLMAELQKTVTALAQQGVIPQLRIVQVGDDPASNIYIRNKLRRAEKLGIDAQVVHLSATISQADFMHVLARLNADPTVDAYMVQEPLPPQIDQSAVVAAIDPQKDADGFTPVNFGHLWQGDPGPVPATPAGIMAILDRYEVPIQGKRAVVIGRSKIVGRPLAAMLLNRDATVTMAHSKTVNLPAVTREADILIAAVGVPHFVTADMVKTGAVVIDVGINRTAEGKVTGDVDFAAVAPKTALITPVPRGVGPMTVAMLMQQTVNLAKERVGHE</sequence>
<dbReference type="CDD" id="cd01080">
    <property type="entry name" value="NAD_bind_m-THF_DH_Cyclohyd"/>
    <property type="match status" value="1"/>
</dbReference>
<dbReference type="FunFam" id="3.40.50.720:FF:000094">
    <property type="entry name" value="Bifunctional protein FolD"/>
    <property type="match status" value="1"/>
</dbReference>
<comment type="function">
    <text evidence="12">Catalyzes the oxidation of 5,10-methylenetetrahydrofolate to 5,10-methenyltetrahydrofolate and then the hydrolysis of 5,10-methenyltetrahydrofolate to 10-formyltetrahydrofolate.</text>
</comment>
<evidence type="ECO:0000256" key="5">
    <source>
        <dbReference type="ARBA" id="ARBA00022755"/>
    </source>
</evidence>
<dbReference type="Gene3D" id="3.40.50.720">
    <property type="entry name" value="NAD(P)-binding Rossmann-like Domain"/>
    <property type="match status" value="1"/>
</dbReference>
<evidence type="ECO:0000256" key="7">
    <source>
        <dbReference type="ARBA" id="ARBA00022857"/>
    </source>
</evidence>
<feature type="domain" description="Tetrahydrofolate dehydrogenase/cyclohydrolase NAD(P)-binding" evidence="14">
    <location>
        <begin position="142"/>
        <end position="284"/>
    </location>
</feature>
<dbReference type="SUPFAM" id="SSF53223">
    <property type="entry name" value="Aminoacid dehydrogenase-like, N-terminal domain"/>
    <property type="match status" value="1"/>
</dbReference>
<dbReference type="Pfam" id="PF00763">
    <property type="entry name" value="THF_DHG_CYH"/>
    <property type="match status" value="1"/>
</dbReference>
<dbReference type="GO" id="GO:0006164">
    <property type="term" value="P:purine nucleotide biosynthetic process"/>
    <property type="evidence" value="ECO:0007669"/>
    <property type="project" value="UniProtKB-KW"/>
</dbReference>
<dbReference type="GO" id="GO:0004488">
    <property type="term" value="F:methylenetetrahydrofolate dehydrogenase (NADP+) activity"/>
    <property type="evidence" value="ECO:0007669"/>
    <property type="project" value="UniProtKB-UniRule"/>
</dbReference>
<dbReference type="InterPro" id="IPR036291">
    <property type="entry name" value="NAD(P)-bd_dom_sf"/>
</dbReference>
<dbReference type="SUPFAM" id="SSF51735">
    <property type="entry name" value="NAD(P)-binding Rossmann-fold domains"/>
    <property type="match status" value="1"/>
</dbReference>
<protein>
    <recommendedName>
        <fullName evidence="12">Bifunctional protein FolD</fullName>
    </recommendedName>
    <domain>
        <recommendedName>
            <fullName evidence="12">Methylenetetrahydrofolate dehydrogenase</fullName>
            <ecNumber evidence="12">1.5.1.5</ecNumber>
        </recommendedName>
    </domain>
    <domain>
        <recommendedName>
            <fullName evidence="12">Methenyltetrahydrofolate cyclohydrolase</fullName>
            <ecNumber evidence="12">3.5.4.9</ecNumber>
        </recommendedName>
    </domain>
</protein>
<keyword evidence="3 12" id="KW-0554">One-carbon metabolism</keyword>
<evidence type="ECO:0000313" key="16">
    <source>
        <dbReference type="Proteomes" id="UP000051330"/>
    </source>
</evidence>
<dbReference type="GO" id="GO:0000105">
    <property type="term" value="P:L-histidine biosynthetic process"/>
    <property type="evidence" value="ECO:0007669"/>
    <property type="project" value="UniProtKB-KW"/>
</dbReference>
<comment type="subunit">
    <text evidence="2 12">Homodimer.</text>
</comment>
<dbReference type="AlphaFoldDB" id="A0A0R1MY23"/>
<evidence type="ECO:0000259" key="14">
    <source>
        <dbReference type="Pfam" id="PF02882"/>
    </source>
</evidence>
<evidence type="ECO:0000259" key="13">
    <source>
        <dbReference type="Pfam" id="PF00763"/>
    </source>
</evidence>
<evidence type="ECO:0000256" key="9">
    <source>
        <dbReference type="ARBA" id="ARBA00023102"/>
    </source>
</evidence>
<dbReference type="UniPathway" id="UPA00193"/>
<feature type="domain" description="Tetrahydrofolate dehydrogenase/cyclohydrolase catalytic" evidence="13">
    <location>
        <begin position="9"/>
        <end position="123"/>
    </location>
</feature>
<feature type="binding site" evidence="12">
    <location>
        <begin position="168"/>
        <end position="170"/>
    </location>
    <ligand>
        <name>NADP(+)</name>
        <dbReference type="ChEBI" id="CHEBI:58349"/>
    </ligand>
</feature>
<comment type="catalytic activity">
    <reaction evidence="12">
        <text>(6R)-5,10-methylene-5,6,7,8-tetrahydrofolate + NADP(+) = (6R)-5,10-methenyltetrahydrofolate + NADPH</text>
        <dbReference type="Rhea" id="RHEA:22812"/>
        <dbReference type="ChEBI" id="CHEBI:15636"/>
        <dbReference type="ChEBI" id="CHEBI:57455"/>
        <dbReference type="ChEBI" id="CHEBI:57783"/>
        <dbReference type="ChEBI" id="CHEBI:58349"/>
        <dbReference type="EC" id="1.5.1.5"/>
    </reaction>
</comment>
<evidence type="ECO:0000256" key="2">
    <source>
        <dbReference type="ARBA" id="ARBA00011738"/>
    </source>
</evidence>
<feature type="binding site" evidence="12">
    <location>
        <position position="234"/>
    </location>
    <ligand>
        <name>NADP(+)</name>
        <dbReference type="ChEBI" id="CHEBI:58349"/>
    </ligand>
</feature>
<dbReference type="Proteomes" id="UP000051330">
    <property type="component" value="Unassembled WGS sequence"/>
</dbReference>
<evidence type="ECO:0000256" key="6">
    <source>
        <dbReference type="ARBA" id="ARBA00022801"/>
    </source>
</evidence>
<proteinExistence type="inferred from homology"/>
<dbReference type="STRING" id="1423792.FD09_GL002469"/>
<keyword evidence="4 12" id="KW-0028">Amino-acid biosynthesis</keyword>
<evidence type="ECO:0000313" key="15">
    <source>
        <dbReference type="EMBL" id="KRL12929.1"/>
    </source>
</evidence>
<dbReference type="GO" id="GO:0009086">
    <property type="term" value="P:methionine biosynthetic process"/>
    <property type="evidence" value="ECO:0007669"/>
    <property type="project" value="UniProtKB-KW"/>
</dbReference>
<dbReference type="InterPro" id="IPR046346">
    <property type="entry name" value="Aminoacid_DH-like_N_sf"/>
</dbReference>
<dbReference type="HAMAP" id="MF_01576">
    <property type="entry name" value="THF_DHG_CYH"/>
    <property type="match status" value="1"/>
</dbReference>
<dbReference type="FunFam" id="3.40.50.10860:FF:000005">
    <property type="entry name" value="C-1-tetrahydrofolate synthase, cytoplasmic, putative"/>
    <property type="match status" value="1"/>
</dbReference>
<comment type="catalytic activity">
    <reaction evidence="12">
        <text>(6R)-5,10-methenyltetrahydrofolate + H2O = (6R)-10-formyltetrahydrofolate + H(+)</text>
        <dbReference type="Rhea" id="RHEA:23700"/>
        <dbReference type="ChEBI" id="CHEBI:15377"/>
        <dbReference type="ChEBI" id="CHEBI:15378"/>
        <dbReference type="ChEBI" id="CHEBI:57455"/>
        <dbReference type="ChEBI" id="CHEBI:195366"/>
        <dbReference type="EC" id="3.5.4.9"/>
    </reaction>
</comment>
<keyword evidence="16" id="KW-1185">Reference proteome</keyword>
<keyword evidence="9 12" id="KW-0368">Histidine biosynthesis</keyword>
<evidence type="ECO:0000256" key="3">
    <source>
        <dbReference type="ARBA" id="ARBA00022563"/>
    </source>
</evidence>
<keyword evidence="5 12" id="KW-0658">Purine biosynthesis</keyword>
<evidence type="ECO:0000256" key="4">
    <source>
        <dbReference type="ARBA" id="ARBA00022605"/>
    </source>
</evidence>
<dbReference type="PATRIC" id="fig|1423792.3.peg.2518"/>
<dbReference type="EMBL" id="AZEC01000005">
    <property type="protein sequence ID" value="KRL12929.1"/>
    <property type="molecule type" value="Genomic_DNA"/>
</dbReference>
<comment type="caution">
    <text evidence="15">The sequence shown here is derived from an EMBL/GenBank/DDBJ whole genome shotgun (WGS) entry which is preliminary data.</text>
</comment>
<comment type="pathway">
    <text evidence="1 12">One-carbon metabolism; tetrahydrofolate interconversion.</text>
</comment>
<keyword evidence="11 12" id="KW-0511">Multifunctional enzyme</keyword>
<dbReference type="InterPro" id="IPR020630">
    <property type="entry name" value="THF_DH/CycHdrlase_cat_dom"/>
</dbReference>
<dbReference type="GO" id="GO:0004477">
    <property type="term" value="F:methenyltetrahydrofolate cyclohydrolase activity"/>
    <property type="evidence" value="ECO:0007669"/>
    <property type="project" value="UniProtKB-UniRule"/>
</dbReference>
<dbReference type="GO" id="GO:0005829">
    <property type="term" value="C:cytosol"/>
    <property type="evidence" value="ECO:0007669"/>
    <property type="project" value="TreeGrafter"/>
</dbReference>
<evidence type="ECO:0000256" key="8">
    <source>
        <dbReference type="ARBA" id="ARBA00023002"/>
    </source>
</evidence>
<accession>A0A0R1MY23</accession>
<dbReference type="EC" id="3.5.4.9" evidence="12"/>
<dbReference type="EC" id="1.5.1.5" evidence="12"/>
<dbReference type="PRINTS" id="PR00085">
    <property type="entry name" value="THFDHDRGNASE"/>
</dbReference>
<comment type="caution">
    <text evidence="12">Lacks conserved residue(s) required for the propagation of feature annotation.</text>
</comment>
<evidence type="ECO:0000256" key="11">
    <source>
        <dbReference type="ARBA" id="ARBA00023268"/>
    </source>
</evidence>
<organism evidence="15 16">
    <name type="scientific">Schleiferilactobacillus perolens DSM 12744</name>
    <dbReference type="NCBI Taxonomy" id="1423792"/>
    <lineage>
        <taxon>Bacteria</taxon>
        <taxon>Bacillati</taxon>
        <taxon>Bacillota</taxon>
        <taxon>Bacilli</taxon>
        <taxon>Lactobacillales</taxon>
        <taxon>Lactobacillaceae</taxon>
        <taxon>Schleiferilactobacillus</taxon>
    </lineage>
</organism>
<keyword evidence="8 12" id="KW-0560">Oxidoreductase</keyword>
<reference evidence="15 16" key="1">
    <citation type="journal article" date="2015" name="Genome Announc.">
        <title>Expanding the biotechnology potential of lactobacilli through comparative genomics of 213 strains and associated genera.</title>
        <authorList>
            <person name="Sun Z."/>
            <person name="Harris H.M."/>
            <person name="McCann A."/>
            <person name="Guo C."/>
            <person name="Argimon S."/>
            <person name="Zhang W."/>
            <person name="Yang X."/>
            <person name="Jeffery I.B."/>
            <person name="Cooney J.C."/>
            <person name="Kagawa T.F."/>
            <person name="Liu W."/>
            <person name="Song Y."/>
            <person name="Salvetti E."/>
            <person name="Wrobel A."/>
            <person name="Rasinkangas P."/>
            <person name="Parkhill J."/>
            <person name="Rea M.C."/>
            <person name="O'Sullivan O."/>
            <person name="Ritari J."/>
            <person name="Douillard F.P."/>
            <person name="Paul Ross R."/>
            <person name="Yang R."/>
            <person name="Briner A.E."/>
            <person name="Felis G.E."/>
            <person name="de Vos W.M."/>
            <person name="Barrangou R."/>
            <person name="Klaenhammer T.R."/>
            <person name="Caufield P.W."/>
            <person name="Cui Y."/>
            <person name="Zhang H."/>
            <person name="O'Toole P.W."/>
        </authorList>
    </citation>
    <scope>NUCLEOTIDE SEQUENCE [LARGE SCALE GENOMIC DNA]</scope>
    <source>
        <strain evidence="15 16">DSM 12744</strain>
    </source>
</reference>
<gene>
    <name evidence="12" type="primary">folD</name>
    <name evidence="15" type="ORF">FD09_GL002469</name>
</gene>
<keyword evidence="6 12" id="KW-0378">Hydrolase</keyword>
<dbReference type="GO" id="GO:0035999">
    <property type="term" value="P:tetrahydrofolate interconversion"/>
    <property type="evidence" value="ECO:0007669"/>
    <property type="project" value="UniProtKB-UniRule"/>
</dbReference>
<evidence type="ECO:0000256" key="1">
    <source>
        <dbReference type="ARBA" id="ARBA00004777"/>
    </source>
</evidence>
<evidence type="ECO:0000256" key="12">
    <source>
        <dbReference type="HAMAP-Rule" id="MF_01576"/>
    </source>
</evidence>
<evidence type="ECO:0000256" key="10">
    <source>
        <dbReference type="ARBA" id="ARBA00023167"/>
    </source>
</evidence>
<dbReference type="PANTHER" id="PTHR48099:SF5">
    <property type="entry name" value="C-1-TETRAHYDROFOLATE SYNTHASE, CYTOPLASMIC"/>
    <property type="match status" value="1"/>
</dbReference>
<dbReference type="InterPro" id="IPR020631">
    <property type="entry name" value="THF_DH/CycHdrlase_NAD-bd_dom"/>
</dbReference>
<keyword evidence="10 12" id="KW-0486">Methionine biosynthesis</keyword>
<dbReference type="Gene3D" id="3.40.50.10860">
    <property type="entry name" value="Leucine Dehydrogenase, chain A, domain 1"/>
    <property type="match status" value="1"/>
</dbReference>